<sequence length="259" mass="28143">MLPAAGSPPRINFNLHRVLQGTFAKRDLPSTAPGPVVTAQPNTELQIPEIGGSSAGFIALVVVLAAVFLICCIGVFFLLRNHSPTSHERRLRQAEARQRGSSLYKAPLGPPGMRARFARWFGSKKGAGWVRAADDEEWDAADERFASGRRQDLRERKDTVFEAPYIAEDMSAESVELSAAPQAFRDEHFTPSAPSISMPEPTYVDPFSSPPTTVEDAKLEVRATPQVDAQFSVPSSSLPASVGSVRKFGSGTKFKESLD</sequence>
<evidence type="ECO:0000313" key="4">
    <source>
        <dbReference type="Proteomes" id="UP000287166"/>
    </source>
</evidence>
<protein>
    <recommendedName>
        <fullName evidence="5">Transmembrane protein</fullName>
    </recommendedName>
</protein>
<evidence type="ECO:0000256" key="1">
    <source>
        <dbReference type="SAM" id="MobiDB-lite"/>
    </source>
</evidence>
<evidence type="ECO:0000256" key="2">
    <source>
        <dbReference type="SAM" id="Phobius"/>
    </source>
</evidence>
<dbReference type="AlphaFoldDB" id="A0A401GKW6"/>
<dbReference type="RefSeq" id="XP_027613705.1">
    <property type="nucleotide sequence ID" value="XM_027757904.1"/>
</dbReference>
<keyword evidence="2" id="KW-0472">Membrane</keyword>
<gene>
    <name evidence="3" type="ORF">SCP_0411770</name>
</gene>
<accession>A0A401GKW6</accession>
<dbReference type="OrthoDB" id="3265603at2759"/>
<dbReference type="InParanoid" id="A0A401GKW6"/>
<keyword evidence="2" id="KW-1133">Transmembrane helix</keyword>
<feature type="region of interest" description="Disordered" evidence="1">
    <location>
        <begin position="232"/>
        <end position="259"/>
    </location>
</feature>
<dbReference type="Proteomes" id="UP000287166">
    <property type="component" value="Unassembled WGS sequence"/>
</dbReference>
<name>A0A401GKW6_9APHY</name>
<proteinExistence type="predicted"/>
<dbReference type="GeneID" id="38779709"/>
<feature type="transmembrane region" description="Helical" evidence="2">
    <location>
        <begin position="55"/>
        <end position="79"/>
    </location>
</feature>
<evidence type="ECO:0000313" key="3">
    <source>
        <dbReference type="EMBL" id="GBE82792.1"/>
    </source>
</evidence>
<comment type="caution">
    <text evidence="3">The sequence shown here is derived from an EMBL/GenBank/DDBJ whole genome shotgun (WGS) entry which is preliminary data.</text>
</comment>
<reference evidence="3 4" key="1">
    <citation type="journal article" date="2018" name="Sci. Rep.">
        <title>Genome sequence of the cauliflower mushroom Sparassis crispa (Hanabiratake) and its association with beneficial usage.</title>
        <authorList>
            <person name="Kiyama R."/>
            <person name="Furutani Y."/>
            <person name="Kawaguchi K."/>
            <person name="Nakanishi T."/>
        </authorList>
    </citation>
    <scope>NUCLEOTIDE SEQUENCE [LARGE SCALE GENOMIC DNA]</scope>
</reference>
<evidence type="ECO:0008006" key="5">
    <source>
        <dbReference type="Google" id="ProtNLM"/>
    </source>
</evidence>
<organism evidence="3 4">
    <name type="scientific">Sparassis crispa</name>
    <dbReference type="NCBI Taxonomy" id="139825"/>
    <lineage>
        <taxon>Eukaryota</taxon>
        <taxon>Fungi</taxon>
        <taxon>Dikarya</taxon>
        <taxon>Basidiomycota</taxon>
        <taxon>Agaricomycotina</taxon>
        <taxon>Agaricomycetes</taxon>
        <taxon>Polyporales</taxon>
        <taxon>Sparassidaceae</taxon>
        <taxon>Sparassis</taxon>
    </lineage>
</organism>
<keyword evidence="2" id="KW-0812">Transmembrane</keyword>
<keyword evidence="4" id="KW-1185">Reference proteome</keyword>
<dbReference type="EMBL" id="BFAD01000004">
    <property type="protein sequence ID" value="GBE82792.1"/>
    <property type="molecule type" value="Genomic_DNA"/>
</dbReference>